<evidence type="ECO:0000313" key="6">
    <source>
        <dbReference type="Proteomes" id="UP000243797"/>
    </source>
</evidence>
<sequence>MVTVRPAHSWIAESQPSCVACIPSSPGHFVIGTYTLDDPSTDSPRGHGEAPTDTAESTSSSSEGEDKVKPQKRRGQLLTYHDRNEQCTEDHSTRITLDSGILDIVFSPHDHEVLFVATSEGSLAYLRVIKDPRATDLTDNDLGMDLICMIQVFDPSILILDLVFHPTREDIIGVTTSTGGIYLLQVQHLPKSFFTNITAPISISLAEVYRTTLEAWTLSFSPDGSALYFGSDDSALGTAQLLPAPQLIFTPSPDPDPEAASDTLLSSPHFRHQSPVQTCDPSTILTSTTSDTRTHGAGVVSILPLHSSSSNAVLLTGSYDDHIRVVRPSAPPVGRCLASLDLEGGVWRTSLVAHHMDAEDEGRRKWLVLVACMHAGAKIVEISCERWKEAIEGRGEGDGGFGIRVVAAMEEHGSMCYAAETIEGPMQARTRGVVSASFYDKLCCAWKFEGPDWMAELEEEQGEVKTTKLN</sequence>
<dbReference type="Proteomes" id="UP000243797">
    <property type="component" value="Unassembled WGS sequence"/>
</dbReference>
<dbReference type="GO" id="GO:0017183">
    <property type="term" value="P:protein histidyl modification to diphthamide"/>
    <property type="evidence" value="ECO:0007669"/>
    <property type="project" value="TreeGrafter"/>
</dbReference>
<dbReference type="Gene3D" id="2.130.10.10">
    <property type="entry name" value="YVTN repeat-like/Quinoprotein amine dehydrogenase"/>
    <property type="match status" value="1"/>
</dbReference>
<comment type="pathway">
    <text evidence="3">Protein modification.</text>
</comment>
<evidence type="ECO:0000313" key="5">
    <source>
        <dbReference type="EMBL" id="PNS14306.1"/>
    </source>
</evidence>
<keyword evidence="6" id="KW-1185">Reference proteome</keyword>
<evidence type="ECO:0000256" key="1">
    <source>
        <dbReference type="ARBA" id="ARBA00022574"/>
    </source>
</evidence>
<dbReference type="InParanoid" id="A0A2K1QGL5"/>
<protein>
    <submittedName>
        <fullName evidence="5">Uncharacterized protein</fullName>
    </submittedName>
</protein>
<organism evidence="5 6">
    <name type="scientific">Sphaceloma murrayae</name>
    <dbReference type="NCBI Taxonomy" id="2082308"/>
    <lineage>
        <taxon>Eukaryota</taxon>
        <taxon>Fungi</taxon>
        <taxon>Dikarya</taxon>
        <taxon>Ascomycota</taxon>
        <taxon>Pezizomycotina</taxon>
        <taxon>Dothideomycetes</taxon>
        <taxon>Dothideomycetidae</taxon>
        <taxon>Myriangiales</taxon>
        <taxon>Elsinoaceae</taxon>
        <taxon>Sphaceloma</taxon>
    </lineage>
</organism>
<dbReference type="OrthoDB" id="1930760at2759"/>
<dbReference type="EMBL" id="NKHZ01000088">
    <property type="protein sequence ID" value="PNS14306.1"/>
    <property type="molecule type" value="Genomic_DNA"/>
</dbReference>
<dbReference type="SUPFAM" id="SSF50978">
    <property type="entry name" value="WD40 repeat-like"/>
    <property type="match status" value="1"/>
</dbReference>
<gene>
    <name evidence="5" type="ORF">CAC42_6819</name>
</gene>
<accession>A0A2K1QGL5</accession>
<dbReference type="STRING" id="2082308.A0A2K1QGL5"/>
<dbReference type="PANTHER" id="PTHR46042">
    <property type="entry name" value="DIPHTHINE METHYLTRANSFERASE"/>
    <property type="match status" value="1"/>
</dbReference>
<name>A0A2K1QGL5_9PEZI</name>
<dbReference type="PANTHER" id="PTHR46042:SF1">
    <property type="entry name" value="DIPHTHINE METHYLTRANSFERASE"/>
    <property type="match status" value="1"/>
</dbReference>
<feature type="region of interest" description="Disordered" evidence="4">
    <location>
        <begin position="32"/>
        <end position="85"/>
    </location>
</feature>
<dbReference type="InterPro" id="IPR036322">
    <property type="entry name" value="WD40_repeat_dom_sf"/>
</dbReference>
<reference evidence="5 6" key="1">
    <citation type="submission" date="2017-06" db="EMBL/GenBank/DDBJ databases">
        <title>Draft genome sequence of a variant of Elsinoe murrayae.</title>
        <authorList>
            <person name="Cheng Q."/>
        </authorList>
    </citation>
    <scope>NUCLEOTIDE SEQUENCE [LARGE SCALE GENOMIC DNA]</scope>
    <source>
        <strain evidence="5 6">CQ-2017a</strain>
    </source>
</reference>
<dbReference type="AlphaFoldDB" id="A0A2K1QGL5"/>
<evidence type="ECO:0000256" key="2">
    <source>
        <dbReference type="ARBA" id="ARBA00022737"/>
    </source>
</evidence>
<evidence type="ECO:0000256" key="3">
    <source>
        <dbReference type="ARBA" id="ARBA00043952"/>
    </source>
</evidence>
<comment type="caution">
    <text evidence="5">The sequence shown here is derived from an EMBL/GenBank/DDBJ whole genome shotgun (WGS) entry which is preliminary data.</text>
</comment>
<dbReference type="GO" id="GO:0061685">
    <property type="term" value="F:diphthine methylesterase activity"/>
    <property type="evidence" value="ECO:0007669"/>
    <property type="project" value="TreeGrafter"/>
</dbReference>
<dbReference type="InterPro" id="IPR052415">
    <property type="entry name" value="Diphthine_MTase"/>
</dbReference>
<evidence type="ECO:0000256" key="4">
    <source>
        <dbReference type="SAM" id="MobiDB-lite"/>
    </source>
</evidence>
<dbReference type="GO" id="GO:0005737">
    <property type="term" value="C:cytoplasm"/>
    <property type="evidence" value="ECO:0007669"/>
    <property type="project" value="TreeGrafter"/>
</dbReference>
<keyword evidence="1" id="KW-0853">WD repeat</keyword>
<dbReference type="InterPro" id="IPR015943">
    <property type="entry name" value="WD40/YVTN_repeat-like_dom_sf"/>
</dbReference>
<keyword evidence="2" id="KW-0677">Repeat</keyword>
<proteinExistence type="predicted"/>
<dbReference type="FunCoup" id="A0A2K1QGL5">
    <property type="interactions" value="114"/>
</dbReference>